<dbReference type="GO" id="GO:0004519">
    <property type="term" value="F:endonuclease activity"/>
    <property type="evidence" value="ECO:0007669"/>
    <property type="project" value="UniProtKB-KW"/>
</dbReference>
<keyword evidence="2" id="KW-1185">Reference proteome</keyword>
<keyword evidence="1" id="KW-0540">Nuclease</keyword>
<dbReference type="AlphaFoldDB" id="A0ABD5QCD5"/>
<organism evidence="1 2">
    <name type="scientific">Saliphagus infecundisoli</name>
    <dbReference type="NCBI Taxonomy" id="1849069"/>
    <lineage>
        <taxon>Archaea</taxon>
        <taxon>Methanobacteriati</taxon>
        <taxon>Methanobacteriota</taxon>
        <taxon>Stenosarchaea group</taxon>
        <taxon>Halobacteria</taxon>
        <taxon>Halobacteriales</taxon>
        <taxon>Natrialbaceae</taxon>
        <taxon>Saliphagus</taxon>
    </lineage>
</organism>
<dbReference type="RefSeq" id="WP_224828818.1">
    <property type="nucleotide sequence ID" value="NZ_JAIVEF010000011.1"/>
</dbReference>
<sequence>MYASHAGHTTAPYNTAYLRDDRSQLYGEFGIDREGDRLEDAPADFAARREALLAFYGGRCGRCLAGIGTTHTEEDDLAYVHPLPTPGEMPASMTADGGQRQRWALENLVPLCEPCYGLCSVEEPGRIDSFGGAARDAQQFPQWAGDPRVAVERVPLTGRELWLRNRLRERHGEGGGAESINEPVALAACLARETPADLAVALGEAFAADAWQPIPEAQRLTDRWEALPADDRERYERRVARRRERIEA</sequence>
<keyword evidence="1" id="KW-0378">Hydrolase</keyword>
<comment type="caution">
    <text evidence="1">The sequence shown here is derived from an EMBL/GenBank/DDBJ whole genome shotgun (WGS) entry which is preliminary data.</text>
</comment>
<dbReference type="Proteomes" id="UP001595925">
    <property type="component" value="Unassembled WGS sequence"/>
</dbReference>
<reference evidence="1 2" key="1">
    <citation type="journal article" date="2019" name="Int. J. Syst. Evol. Microbiol.">
        <title>The Global Catalogue of Microorganisms (GCM) 10K type strain sequencing project: providing services to taxonomists for standard genome sequencing and annotation.</title>
        <authorList>
            <consortium name="The Broad Institute Genomics Platform"/>
            <consortium name="The Broad Institute Genome Sequencing Center for Infectious Disease"/>
            <person name="Wu L."/>
            <person name="Ma J."/>
        </authorList>
    </citation>
    <scope>NUCLEOTIDE SEQUENCE [LARGE SCALE GENOMIC DNA]</scope>
    <source>
        <strain evidence="1 2">CGMCC 1.15824</strain>
    </source>
</reference>
<name>A0ABD5QCD5_9EURY</name>
<dbReference type="EMBL" id="JBHSJG010000026">
    <property type="protein sequence ID" value="MFC4987451.1"/>
    <property type="molecule type" value="Genomic_DNA"/>
</dbReference>
<proteinExistence type="predicted"/>
<evidence type="ECO:0000313" key="2">
    <source>
        <dbReference type="Proteomes" id="UP001595925"/>
    </source>
</evidence>
<keyword evidence="1" id="KW-0255">Endonuclease</keyword>
<dbReference type="InterPro" id="IPR003615">
    <property type="entry name" value="HNH_nuc"/>
</dbReference>
<dbReference type="CDD" id="cd00085">
    <property type="entry name" value="HNHc"/>
    <property type="match status" value="1"/>
</dbReference>
<protein>
    <submittedName>
        <fullName evidence="1">HNH endonuclease</fullName>
    </submittedName>
</protein>
<gene>
    <name evidence="1" type="ORF">ACFPFO_06690</name>
</gene>
<accession>A0ABD5QCD5</accession>
<evidence type="ECO:0000313" key="1">
    <source>
        <dbReference type="EMBL" id="MFC4987451.1"/>
    </source>
</evidence>